<protein>
    <recommendedName>
        <fullName evidence="3">Sulfotransferase family protein</fullName>
    </recommendedName>
</protein>
<name>A0ABU2ZI42_9SPHN</name>
<sequence length="317" mass="36201">MDIAAATGNLIAMIARTLYLHIGLPKTGSTFLQQQLFSKLNDMKVVSMPSDSYFHDGSSTANSGNRLLGSIFRRSDTVWQHEPDRLLDHLLGSGWQEDERDILLSDEAIGRQASRQGLFAAHLVAMQDALHRRGIEQMKILCLFRRQDHWLMSHYVQMSDRNRHAGQADADAFIRRTCDPRQNRFTFGALLDYAAILTAVSQVVADEDRVFLPMEWLRTDSRRIGRQLAMFLDREEQSFALSSADQENVRRIGKDRWQLRQPPPLARLRNVLVRRCGHVTLNPDMSRLALETYRACNRQLEHQTGIALAPLGYFAQG</sequence>
<dbReference type="Proteomes" id="UP001259803">
    <property type="component" value="Unassembled WGS sequence"/>
</dbReference>
<comment type="caution">
    <text evidence="1">The sequence shown here is derived from an EMBL/GenBank/DDBJ whole genome shotgun (WGS) entry which is preliminary data.</text>
</comment>
<keyword evidence="2" id="KW-1185">Reference proteome</keyword>
<dbReference type="RefSeq" id="WP_311340453.1">
    <property type="nucleotide sequence ID" value="NZ_JAVRHS010000004.1"/>
</dbReference>
<accession>A0ABU2ZI42</accession>
<gene>
    <name evidence="1" type="ORF">RM533_06705</name>
</gene>
<organism evidence="1 2">
    <name type="scientific">Croceicoccus esteveae</name>
    <dbReference type="NCBI Taxonomy" id="3075597"/>
    <lineage>
        <taxon>Bacteria</taxon>
        <taxon>Pseudomonadati</taxon>
        <taxon>Pseudomonadota</taxon>
        <taxon>Alphaproteobacteria</taxon>
        <taxon>Sphingomonadales</taxon>
        <taxon>Erythrobacteraceae</taxon>
        <taxon>Croceicoccus</taxon>
    </lineage>
</organism>
<dbReference type="Gene3D" id="3.40.50.300">
    <property type="entry name" value="P-loop containing nucleotide triphosphate hydrolases"/>
    <property type="match status" value="1"/>
</dbReference>
<evidence type="ECO:0000313" key="1">
    <source>
        <dbReference type="EMBL" id="MDT0575871.1"/>
    </source>
</evidence>
<dbReference type="InterPro" id="IPR027417">
    <property type="entry name" value="P-loop_NTPase"/>
</dbReference>
<proteinExistence type="predicted"/>
<dbReference type="SUPFAM" id="SSF52540">
    <property type="entry name" value="P-loop containing nucleoside triphosphate hydrolases"/>
    <property type="match status" value="1"/>
</dbReference>
<evidence type="ECO:0008006" key="3">
    <source>
        <dbReference type="Google" id="ProtNLM"/>
    </source>
</evidence>
<reference evidence="1 2" key="1">
    <citation type="submission" date="2023-09" db="EMBL/GenBank/DDBJ databases">
        <authorList>
            <person name="Rey-Velasco X."/>
        </authorList>
    </citation>
    <scope>NUCLEOTIDE SEQUENCE [LARGE SCALE GENOMIC DNA]</scope>
    <source>
        <strain evidence="1 2">F390</strain>
    </source>
</reference>
<evidence type="ECO:0000313" key="2">
    <source>
        <dbReference type="Proteomes" id="UP001259803"/>
    </source>
</evidence>
<dbReference type="EMBL" id="JAVRHS010000004">
    <property type="protein sequence ID" value="MDT0575871.1"/>
    <property type="molecule type" value="Genomic_DNA"/>
</dbReference>